<accession>A0A4Q2CX49</accession>
<sequence>MIAKYQPPSCATQPIPIVLPPNQTTFTSLLRFHNNTWRESCTRAVQEEIQACEFAVASEKAARSQAIHDLPEMEEAQVNGIEAFLGAVSKEIAALFTVNIDSTVTITDPLVSLHLVKDAKALKVQTLVTEQLRHQTDETSKAVRKTANQSIALEMNFRTLQRFCEKGPTLCEELATRLKALSKASIPATSGVNRQNQNKATVRNSTAIAFLEERDKAFVHFRGPRLHGNFHITNISQFVPLAPGNLVIALSPTAKCRESISVNGNNFKLVNLCSISTGLFSMFCGNCDELYEALKVLQRSLNGQCIHGNSGKKDKDEEAN</sequence>
<proteinExistence type="predicted"/>
<gene>
    <name evidence="1" type="ORF">EST38_g14532</name>
</gene>
<dbReference type="OrthoDB" id="3268677at2759"/>
<dbReference type="EMBL" id="SDEE01002037">
    <property type="protein sequence ID" value="RXW11323.1"/>
    <property type="molecule type" value="Genomic_DNA"/>
</dbReference>
<evidence type="ECO:0000313" key="1">
    <source>
        <dbReference type="EMBL" id="RXW11323.1"/>
    </source>
</evidence>
<organism evidence="1 2">
    <name type="scientific">Candolleomyces aberdarensis</name>
    <dbReference type="NCBI Taxonomy" id="2316362"/>
    <lineage>
        <taxon>Eukaryota</taxon>
        <taxon>Fungi</taxon>
        <taxon>Dikarya</taxon>
        <taxon>Basidiomycota</taxon>
        <taxon>Agaricomycotina</taxon>
        <taxon>Agaricomycetes</taxon>
        <taxon>Agaricomycetidae</taxon>
        <taxon>Agaricales</taxon>
        <taxon>Agaricineae</taxon>
        <taxon>Psathyrellaceae</taxon>
        <taxon>Candolleomyces</taxon>
    </lineage>
</organism>
<dbReference type="Proteomes" id="UP000290288">
    <property type="component" value="Unassembled WGS sequence"/>
</dbReference>
<comment type="caution">
    <text evidence="1">The sequence shown here is derived from an EMBL/GenBank/DDBJ whole genome shotgun (WGS) entry which is preliminary data.</text>
</comment>
<reference evidence="1 2" key="1">
    <citation type="submission" date="2019-01" db="EMBL/GenBank/DDBJ databases">
        <title>Draft genome sequence of Psathyrella aberdarensis IHI B618.</title>
        <authorList>
            <person name="Buettner E."/>
            <person name="Kellner H."/>
        </authorList>
    </citation>
    <scope>NUCLEOTIDE SEQUENCE [LARGE SCALE GENOMIC DNA]</scope>
    <source>
        <strain evidence="1 2">IHI B618</strain>
    </source>
</reference>
<keyword evidence="2" id="KW-1185">Reference proteome</keyword>
<name>A0A4Q2CX49_9AGAR</name>
<dbReference type="AlphaFoldDB" id="A0A4Q2CX49"/>
<protein>
    <submittedName>
        <fullName evidence="1">Uncharacterized protein</fullName>
    </submittedName>
</protein>
<evidence type="ECO:0000313" key="2">
    <source>
        <dbReference type="Proteomes" id="UP000290288"/>
    </source>
</evidence>